<keyword evidence="2" id="KW-1185">Reference proteome</keyword>
<accession>F3GNU7</accession>
<gene>
    <name evidence="1" type="ORF">PSYPI_43065</name>
</gene>
<evidence type="ECO:0000313" key="1">
    <source>
        <dbReference type="EMBL" id="EGH48750.1"/>
    </source>
</evidence>
<sequence length="45" mass="5292">MGGHWVIGARNANAQLEILLFTWYKIPWQTRDLRVNGLTGFIDRY</sequence>
<comment type="caution">
    <text evidence="1">The sequence shown here is derived from an EMBL/GenBank/DDBJ whole genome shotgun (WGS) entry which is preliminary data.</text>
</comment>
<dbReference type="AlphaFoldDB" id="F3GNU7"/>
<dbReference type="EMBL" id="AEAI01003443">
    <property type="protein sequence ID" value="EGH48750.1"/>
    <property type="molecule type" value="Genomic_DNA"/>
</dbReference>
<organism evidence="1 2">
    <name type="scientific">Pseudomonas syringae pv. pisi str. 1704B</name>
    <dbReference type="NCBI Taxonomy" id="629263"/>
    <lineage>
        <taxon>Bacteria</taxon>
        <taxon>Pseudomonadati</taxon>
        <taxon>Pseudomonadota</taxon>
        <taxon>Gammaproteobacteria</taxon>
        <taxon>Pseudomonadales</taxon>
        <taxon>Pseudomonadaceae</taxon>
        <taxon>Pseudomonas</taxon>
        <taxon>Pseudomonas syringae</taxon>
    </lineage>
</organism>
<name>F3GNU7_PSESJ</name>
<evidence type="ECO:0000313" key="2">
    <source>
        <dbReference type="Proteomes" id="UP000004986"/>
    </source>
</evidence>
<reference evidence="1 2" key="1">
    <citation type="journal article" date="2011" name="PLoS Pathog.">
        <title>Dynamic evolution of pathogenicity revealed by sequencing and comparative genomics of 19 Pseudomonas syringae isolates.</title>
        <authorList>
            <person name="Baltrus D.A."/>
            <person name="Nishimura M.T."/>
            <person name="Romanchuk A."/>
            <person name="Chang J.H."/>
            <person name="Mukhtar M.S."/>
            <person name="Cherkis K."/>
            <person name="Roach J."/>
            <person name="Grant S.R."/>
            <person name="Jones C.D."/>
            <person name="Dangl J.L."/>
        </authorList>
    </citation>
    <scope>NUCLEOTIDE SEQUENCE [LARGE SCALE GENOMIC DNA]</scope>
    <source>
        <strain evidence="1 2">1704B</strain>
    </source>
</reference>
<proteinExistence type="predicted"/>
<dbReference type="HOGENOM" id="CLU_3209675_0_0_6"/>
<protein>
    <submittedName>
        <fullName evidence="1">Uncharacterized protein</fullName>
    </submittedName>
</protein>
<dbReference type="Proteomes" id="UP000004986">
    <property type="component" value="Unassembled WGS sequence"/>
</dbReference>
<feature type="non-terminal residue" evidence="1">
    <location>
        <position position="45"/>
    </location>
</feature>